<proteinExistence type="predicted"/>
<dbReference type="Gene3D" id="3.30.420.10">
    <property type="entry name" value="Ribonuclease H-like superfamily/Ribonuclease H"/>
    <property type="match status" value="1"/>
</dbReference>
<dbReference type="GO" id="GO:0003676">
    <property type="term" value="F:nucleic acid binding"/>
    <property type="evidence" value="ECO:0007669"/>
    <property type="project" value="InterPro"/>
</dbReference>
<dbReference type="GO" id="GO:0004523">
    <property type="term" value="F:RNA-DNA hybrid ribonuclease activity"/>
    <property type="evidence" value="ECO:0007669"/>
    <property type="project" value="InterPro"/>
</dbReference>
<dbReference type="InterPro" id="IPR012337">
    <property type="entry name" value="RNaseH-like_sf"/>
</dbReference>
<dbReference type="InterPro" id="IPR002156">
    <property type="entry name" value="RNaseH_domain"/>
</dbReference>
<protein>
    <recommendedName>
        <fullName evidence="1">RNase H type-1 domain-containing protein</fullName>
    </recommendedName>
</protein>
<dbReference type="SUPFAM" id="SSF53098">
    <property type="entry name" value="Ribonuclease H-like"/>
    <property type="match status" value="1"/>
</dbReference>
<dbReference type="Proteomes" id="UP001159364">
    <property type="component" value="Linkage Group LG07"/>
</dbReference>
<organism evidence="2 3">
    <name type="scientific">Erythroxylum novogranatense</name>
    <dbReference type="NCBI Taxonomy" id="1862640"/>
    <lineage>
        <taxon>Eukaryota</taxon>
        <taxon>Viridiplantae</taxon>
        <taxon>Streptophyta</taxon>
        <taxon>Embryophyta</taxon>
        <taxon>Tracheophyta</taxon>
        <taxon>Spermatophyta</taxon>
        <taxon>Magnoliopsida</taxon>
        <taxon>eudicotyledons</taxon>
        <taxon>Gunneridae</taxon>
        <taxon>Pentapetalae</taxon>
        <taxon>rosids</taxon>
        <taxon>fabids</taxon>
        <taxon>Malpighiales</taxon>
        <taxon>Erythroxylaceae</taxon>
        <taxon>Erythroxylum</taxon>
    </lineage>
</organism>
<evidence type="ECO:0000313" key="2">
    <source>
        <dbReference type="EMBL" id="KAJ8758919.1"/>
    </source>
</evidence>
<keyword evidence="3" id="KW-1185">Reference proteome</keyword>
<comment type="caution">
    <text evidence="2">The sequence shown here is derived from an EMBL/GenBank/DDBJ whole genome shotgun (WGS) entry which is preliminary data.</text>
</comment>
<dbReference type="EMBL" id="JAIWQS010000007">
    <property type="protein sequence ID" value="KAJ8758919.1"/>
    <property type="molecule type" value="Genomic_DNA"/>
</dbReference>
<evidence type="ECO:0000313" key="3">
    <source>
        <dbReference type="Proteomes" id="UP001159364"/>
    </source>
</evidence>
<feature type="domain" description="RNase H type-1" evidence="1">
    <location>
        <begin position="37"/>
        <end position="157"/>
    </location>
</feature>
<dbReference type="InterPro" id="IPR036397">
    <property type="entry name" value="RNaseH_sf"/>
</dbReference>
<dbReference type="InterPro" id="IPR044730">
    <property type="entry name" value="RNase_H-like_dom_plant"/>
</dbReference>
<gene>
    <name evidence="2" type="ORF">K2173_002698</name>
</gene>
<dbReference type="PANTHER" id="PTHR47074:SF11">
    <property type="entry name" value="REVERSE TRANSCRIPTASE-LIKE PROTEIN"/>
    <property type="match status" value="1"/>
</dbReference>
<accession>A0AAV8SXZ7</accession>
<sequence length="167" mass="18615">MLRNLNNARRGHSASVHNTRVIPIVWQKPPVGFIKINSDAAIFKEARMAGTGFVVRNGNDDCRAAGSNIFPGILDPLTAEVIGIREALSWVKKQKLHSVIIESDSQLVIQSLLSNNRNRSEVDFIVYDCLFLCHFINDVHFGYCKRSANCATHTLVRNTSSMSGLIY</sequence>
<dbReference type="AlphaFoldDB" id="A0AAV8SXZ7"/>
<dbReference type="PANTHER" id="PTHR47074">
    <property type="entry name" value="BNAC02G40300D PROTEIN"/>
    <property type="match status" value="1"/>
</dbReference>
<dbReference type="InterPro" id="IPR052929">
    <property type="entry name" value="RNase_H-like_EbsB-rel"/>
</dbReference>
<name>A0AAV8SXZ7_9ROSI</name>
<reference evidence="2 3" key="1">
    <citation type="submission" date="2021-09" db="EMBL/GenBank/DDBJ databases">
        <title>Genomic insights and catalytic innovation underlie evolution of tropane alkaloids biosynthesis.</title>
        <authorList>
            <person name="Wang Y.-J."/>
            <person name="Tian T."/>
            <person name="Huang J.-P."/>
            <person name="Huang S.-X."/>
        </authorList>
    </citation>
    <scope>NUCLEOTIDE SEQUENCE [LARGE SCALE GENOMIC DNA]</scope>
    <source>
        <strain evidence="2">KIB-2018</strain>
        <tissue evidence="2">Leaf</tissue>
    </source>
</reference>
<dbReference type="Pfam" id="PF13456">
    <property type="entry name" value="RVT_3"/>
    <property type="match status" value="1"/>
</dbReference>
<evidence type="ECO:0000259" key="1">
    <source>
        <dbReference type="Pfam" id="PF13456"/>
    </source>
</evidence>
<dbReference type="CDD" id="cd06222">
    <property type="entry name" value="RNase_H_like"/>
    <property type="match status" value="1"/>
</dbReference>